<organism evidence="3 4">
    <name type="scientific">Christiangramia antarctica</name>
    <dbReference type="NCBI Taxonomy" id="2058158"/>
    <lineage>
        <taxon>Bacteria</taxon>
        <taxon>Pseudomonadati</taxon>
        <taxon>Bacteroidota</taxon>
        <taxon>Flavobacteriia</taxon>
        <taxon>Flavobacteriales</taxon>
        <taxon>Flavobacteriaceae</taxon>
        <taxon>Christiangramia</taxon>
    </lineage>
</organism>
<evidence type="ECO:0000259" key="2">
    <source>
        <dbReference type="Pfam" id="PF03544"/>
    </source>
</evidence>
<accession>A0ABW5X6C4</accession>
<feature type="signal peptide" evidence="1">
    <location>
        <begin position="1"/>
        <end position="18"/>
    </location>
</feature>
<evidence type="ECO:0000256" key="1">
    <source>
        <dbReference type="SAM" id="SignalP"/>
    </source>
</evidence>
<keyword evidence="1" id="KW-0732">Signal</keyword>
<comment type="caution">
    <text evidence="3">The sequence shown here is derived from an EMBL/GenBank/DDBJ whole genome shotgun (WGS) entry which is preliminary data.</text>
</comment>
<dbReference type="Proteomes" id="UP001597438">
    <property type="component" value="Unassembled WGS sequence"/>
</dbReference>
<keyword evidence="4" id="KW-1185">Reference proteome</keyword>
<dbReference type="RefSeq" id="WP_251742679.1">
    <property type="nucleotide sequence ID" value="NZ_JBHUOJ010000010.1"/>
</dbReference>
<feature type="chain" id="PRO_5045537327" evidence="1">
    <location>
        <begin position="19"/>
        <end position="136"/>
    </location>
</feature>
<name>A0ABW5X6C4_9FLAO</name>
<evidence type="ECO:0000313" key="3">
    <source>
        <dbReference type="EMBL" id="MFD2832903.1"/>
    </source>
</evidence>
<protein>
    <submittedName>
        <fullName evidence="3">Energy transducer TonB</fullName>
    </submittedName>
</protein>
<feature type="domain" description="TonB C-terminal" evidence="2">
    <location>
        <begin position="64"/>
        <end position="136"/>
    </location>
</feature>
<dbReference type="Pfam" id="PF03544">
    <property type="entry name" value="TonB_C"/>
    <property type="match status" value="1"/>
</dbReference>
<gene>
    <name evidence="3" type="ORF">ACFSYS_06340</name>
</gene>
<dbReference type="Gene3D" id="3.30.1150.10">
    <property type="match status" value="1"/>
</dbReference>
<proteinExistence type="predicted"/>
<dbReference type="SUPFAM" id="SSF74653">
    <property type="entry name" value="TolA/TonB C-terminal domain"/>
    <property type="match status" value="1"/>
</dbReference>
<reference evidence="4" key="1">
    <citation type="journal article" date="2019" name="Int. J. Syst. Evol. Microbiol.">
        <title>The Global Catalogue of Microorganisms (GCM) 10K type strain sequencing project: providing services to taxonomists for standard genome sequencing and annotation.</title>
        <authorList>
            <consortium name="The Broad Institute Genomics Platform"/>
            <consortium name="The Broad Institute Genome Sequencing Center for Infectious Disease"/>
            <person name="Wu L."/>
            <person name="Ma J."/>
        </authorList>
    </citation>
    <scope>NUCLEOTIDE SEQUENCE [LARGE SCALE GENOMIC DNA]</scope>
    <source>
        <strain evidence="4">KCTC 52925</strain>
    </source>
</reference>
<sequence length="136" mass="15246">MKKLLFTTLFFMSLGVFAQDDVEVSGNTITVKEIAPVWPGCEDNDNQKACFNSMLIQHVKKTYKYPKNEKGEFIRGKAIVSLVINEEGKVEVTEVKGENAKINAEAKRMVESIPTLTPGKQAGKPVKIKYTMPFNF</sequence>
<dbReference type="EMBL" id="JBHUOJ010000010">
    <property type="protein sequence ID" value="MFD2832903.1"/>
    <property type="molecule type" value="Genomic_DNA"/>
</dbReference>
<evidence type="ECO:0000313" key="4">
    <source>
        <dbReference type="Proteomes" id="UP001597438"/>
    </source>
</evidence>
<dbReference type="InterPro" id="IPR037682">
    <property type="entry name" value="TonB_C"/>
</dbReference>